<name>A0A1U9QT77_STRNV</name>
<dbReference type="InterPro" id="IPR052733">
    <property type="entry name" value="Chloroplast_QOR"/>
</dbReference>
<proteinExistence type="predicted"/>
<gene>
    <name evidence="1" type="ORF">BBN63_14405</name>
</gene>
<dbReference type="PANTHER" id="PTHR44013">
    <property type="entry name" value="ZINC-TYPE ALCOHOL DEHYDROGENASE-LIKE PROTEIN C16A3.02C"/>
    <property type="match status" value="1"/>
</dbReference>
<dbReference type="KEGG" id="snw:BBN63_14405"/>
<dbReference type="Gene3D" id="3.40.50.720">
    <property type="entry name" value="NAD(P)-binding Rossmann-like Domain"/>
    <property type="match status" value="1"/>
</dbReference>
<evidence type="ECO:0000313" key="2">
    <source>
        <dbReference type="Proteomes" id="UP000189677"/>
    </source>
</evidence>
<dbReference type="EMBL" id="CP018047">
    <property type="protein sequence ID" value="AQU67259.1"/>
    <property type="molecule type" value="Genomic_DNA"/>
</dbReference>
<dbReference type="OrthoDB" id="3813297at2"/>
<dbReference type="Proteomes" id="UP000189677">
    <property type="component" value="Chromosome"/>
</dbReference>
<reference evidence="1 2" key="1">
    <citation type="submission" date="2016-11" db="EMBL/GenBank/DDBJ databases">
        <title>Complete genome sequence of Streptomyces niveus SCSIO 3406.</title>
        <authorList>
            <person name="Zhu Q."/>
            <person name="Cheng W."/>
            <person name="Song Y."/>
            <person name="Li Q."/>
            <person name="Ju J."/>
        </authorList>
    </citation>
    <scope>NUCLEOTIDE SEQUENCE [LARGE SCALE GENOMIC DNA]</scope>
    <source>
        <strain evidence="1 2">SCSIO 3406</strain>
    </source>
</reference>
<evidence type="ECO:0000313" key="1">
    <source>
        <dbReference type="EMBL" id="AQU67259.1"/>
    </source>
</evidence>
<dbReference type="RefSeq" id="WP_078075811.1">
    <property type="nucleotide sequence ID" value="NZ_CP018047.1"/>
</dbReference>
<dbReference type="SUPFAM" id="SSF51735">
    <property type="entry name" value="NAD(P)-binding Rossmann-fold domains"/>
    <property type="match status" value="1"/>
</dbReference>
<dbReference type="InterPro" id="IPR036291">
    <property type="entry name" value="NAD(P)-bd_dom_sf"/>
</dbReference>
<dbReference type="Gene3D" id="3.90.180.10">
    <property type="entry name" value="Medium-chain alcohol dehydrogenases, catalytic domain"/>
    <property type="match status" value="1"/>
</dbReference>
<organism evidence="1 2">
    <name type="scientific">Streptomyces niveus</name>
    <name type="common">Streptomyces spheroides</name>
    <dbReference type="NCBI Taxonomy" id="193462"/>
    <lineage>
        <taxon>Bacteria</taxon>
        <taxon>Bacillati</taxon>
        <taxon>Actinomycetota</taxon>
        <taxon>Actinomycetes</taxon>
        <taxon>Kitasatosporales</taxon>
        <taxon>Streptomycetaceae</taxon>
        <taxon>Streptomyces</taxon>
    </lineage>
</organism>
<keyword evidence="2" id="KW-1185">Reference proteome</keyword>
<accession>A0A1U9QT77</accession>
<dbReference type="PANTHER" id="PTHR44013:SF1">
    <property type="entry name" value="ZINC-TYPE ALCOHOL DEHYDROGENASE-LIKE PROTEIN C16A3.02C"/>
    <property type="match status" value="1"/>
</dbReference>
<protein>
    <recommendedName>
        <fullName evidence="3">Alcohol dehydrogenase-like C-terminal domain-containing protein</fullName>
    </recommendedName>
</protein>
<evidence type="ECO:0008006" key="3">
    <source>
        <dbReference type="Google" id="ProtNLM"/>
    </source>
</evidence>
<dbReference type="AlphaFoldDB" id="A0A1U9QT77"/>
<sequence length="134" mass="13095">MIGTVPPGADLGAIGTFPVAGAGALRALRRIGPILGRRILVTAATGGTGRYAVQLAKLGGAHVIASTGDRDAHGESLRALGAHEVVAGPAGLDAPVDGVVDLVGGDQLVDVFCLFGCHGLAPDLGMLAAKVAAG</sequence>